<dbReference type="eggNOG" id="ENOG5033BUA">
    <property type="taxonomic scope" value="Bacteria"/>
</dbReference>
<sequence length="136" mass="15398">MKPTTLYAYHMKADQRPRAEVPLDFSPLVGNWINTKPDTSYLVRVVLTQQDGHLIVRGYGVNESEPIDWGEVDAVPYAAGTSLMAGGFHAFYNLDRIETHLVANQKLGILVIQSYTRYLDGSGRTSHFAREFFHRL</sequence>
<dbReference type="HOGENOM" id="CLU_155105_0_0_3"/>
<dbReference type="STRING" id="1173022.Cri9333_0769"/>
<name>K9VVU8_9CYAN</name>
<dbReference type="AlphaFoldDB" id="K9VVU8"/>
<evidence type="ECO:0000313" key="1">
    <source>
        <dbReference type="EMBL" id="AFZ11689.1"/>
    </source>
</evidence>
<accession>K9VVU8</accession>
<dbReference type="EMBL" id="CP003620">
    <property type="protein sequence ID" value="AFZ11689.1"/>
    <property type="molecule type" value="Genomic_DNA"/>
</dbReference>
<keyword evidence="2" id="KW-1185">Reference proteome</keyword>
<protein>
    <submittedName>
        <fullName evidence="1">Uncharacterized protein</fullName>
    </submittedName>
</protein>
<dbReference type="Proteomes" id="UP000010472">
    <property type="component" value="Chromosome"/>
</dbReference>
<gene>
    <name evidence="1" type="ORF">Cri9333_0769</name>
</gene>
<dbReference type="KEGG" id="cep:Cri9333_0769"/>
<proteinExistence type="predicted"/>
<evidence type="ECO:0000313" key="2">
    <source>
        <dbReference type="Proteomes" id="UP000010472"/>
    </source>
</evidence>
<reference evidence="1 2" key="1">
    <citation type="submission" date="2012-06" db="EMBL/GenBank/DDBJ databases">
        <title>Finished chromosome of genome of Crinalium epipsammum PCC 9333.</title>
        <authorList>
            <consortium name="US DOE Joint Genome Institute"/>
            <person name="Gugger M."/>
            <person name="Coursin T."/>
            <person name="Rippka R."/>
            <person name="Tandeau De Marsac N."/>
            <person name="Huntemann M."/>
            <person name="Wei C.-L."/>
            <person name="Han J."/>
            <person name="Detter J.C."/>
            <person name="Han C."/>
            <person name="Tapia R."/>
            <person name="Davenport K."/>
            <person name="Daligault H."/>
            <person name="Erkkila T."/>
            <person name="Gu W."/>
            <person name="Munk A.C.C."/>
            <person name="Teshima H."/>
            <person name="Xu Y."/>
            <person name="Chain P."/>
            <person name="Chen A."/>
            <person name="Krypides N."/>
            <person name="Mavromatis K."/>
            <person name="Markowitz V."/>
            <person name="Szeto E."/>
            <person name="Ivanova N."/>
            <person name="Mikhailova N."/>
            <person name="Ovchinnikova G."/>
            <person name="Pagani I."/>
            <person name="Pati A."/>
            <person name="Goodwin L."/>
            <person name="Peters L."/>
            <person name="Pitluck S."/>
            <person name="Woyke T."/>
            <person name="Kerfeld C."/>
        </authorList>
    </citation>
    <scope>NUCLEOTIDE SEQUENCE [LARGE SCALE GENOMIC DNA]</scope>
    <source>
        <strain evidence="1 2">PCC 9333</strain>
    </source>
</reference>
<organism evidence="1 2">
    <name type="scientific">Crinalium epipsammum PCC 9333</name>
    <dbReference type="NCBI Taxonomy" id="1173022"/>
    <lineage>
        <taxon>Bacteria</taxon>
        <taxon>Bacillati</taxon>
        <taxon>Cyanobacteriota</taxon>
        <taxon>Cyanophyceae</taxon>
        <taxon>Gomontiellales</taxon>
        <taxon>Gomontiellaceae</taxon>
        <taxon>Crinalium</taxon>
    </lineage>
</organism>